<dbReference type="EMBL" id="FXTY01000005">
    <property type="protein sequence ID" value="SMP27593.1"/>
    <property type="molecule type" value="Genomic_DNA"/>
</dbReference>
<accession>A0ABY1P6M4</accession>
<keyword evidence="2" id="KW-1185">Reference proteome</keyword>
<dbReference type="RefSeq" id="WP_283426818.1">
    <property type="nucleotide sequence ID" value="NZ_FXTY01000005.1"/>
</dbReference>
<gene>
    <name evidence="1" type="ORF">SAMN06265373_105424</name>
</gene>
<reference evidence="1 2" key="1">
    <citation type="submission" date="2017-05" db="EMBL/GenBank/DDBJ databases">
        <authorList>
            <person name="Varghese N."/>
            <person name="Submissions S."/>
        </authorList>
    </citation>
    <scope>NUCLEOTIDE SEQUENCE [LARGE SCALE GENOMIC DNA]</scope>
    <source>
        <strain evidence="1 2">DSM 29734</strain>
    </source>
</reference>
<name>A0ABY1P6M4_9RHOB</name>
<protein>
    <recommendedName>
        <fullName evidence="3">HPt domain-containing protein</fullName>
    </recommendedName>
</protein>
<organism evidence="1 2">
    <name type="scientific">Shimia sagamensis</name>
    <dbReference type="NCBI Taxonomy" id="1566352"/>
    <lineage>
        <taxon>Bacteria</taxon>
        <taxon>Pseudomonadati</taxon>
        <taxon>Pseudomonadota</taxon>
        <taxon>Alphaproteobacteria</taxon>
        <taxon>Rhodobacterales</taxon>
        <taxon>Roseobacteraceae</taxon>
    </lineage>
</organism>
<evidence type="ECO:0000313" key="1">
    <source>
        <dbReference type="EMBL" id="SMP27593.1"/>
    </source>
</evidence>
<dbReference type="Proteomes" id="UP001157961">
    <property type="component" value="Unassembled WGS sequence"/>
</dbReference>
<evidence type="ECO:0008006" key="3">
    <source>
        <dbReference type="Google" id="ProtNLM"/>
    </source>
</evidence>
<comment type="caution">
    <text evidence="1">The sequence shown here is derived from an EMBL/GenBank/DDBJ whole genome shotgun (WGS) entry which is preliminary data.</text>
</comment>
<sequence>MSQVAKLKMSEQAVVDQDELARVFIRMNPDEAEETFMGLVKSLTDHLAMGEHHLNADNLSELADTMSLVELIAGRLCMTALSQVAGDVVSCCDRGDHVALSATHARLIRVGEGALREIWDLKRSYI</sequence>
<proteinExistence type="predicted"/>
<evidence type="ECO:0000313" key="2">
    <source>
        <dbReference type="Proteomes" id="UP001157961"/>
    </source>
</evidence>